<name>A0A117PQJ2_9ACTN</name>
<organism evidence="2 3">
    <name type="scientific">Streptomyces pseudovenezuelae</name>
    <dbReference type="NCBI Taxonomy" id="67350"/>
    <lineage>
        <taxon>Bacteria</taxon>
        <taxon>Bacillati</taxon>
        <taxon>Actinomycetota</taxon>
        <taxon>Actinomycetes</taxon>
        <taxon>Kitasatosporales</taxon>
        <taxon>Streptomycetaceae</taxon>
        <taxon>Streptomyces</taxon>
        <taxon>Streptomyces aurantiacus group</taxon>
    </lineage>
</organism>
<evidence type="ECO:0000313" key="3">
    <source>
        <dbReference type="Proteomes" id="UP000053039"/>
    </source>
</evidence>
<sequence>MRRVSRVVVGAAVGGAAAWALRLLDAAGREYTFTFGGVVVGALLAGAADFYRRTVRLTEIRVSVPQLSELTFVVNDDTRQVSWQLFVESVTRISTQRLNDDDGLIREALTSLYGLFATTRDIRRTARPSAGGNGITVEYLAVNLLNRELRPFLSKWHPRLRQYETAFPNAPEAEWADAAECRRHLALVQAHTREYVMGFARLAGVVDPELMLGGIDVPGHDGGDTRS</sequence>
<proteinExistence type="predicted"/>
<dbReference type="Proteomes" id="UP000053039">
    <property type="component" value="Unassembled WGS sequence"/>
</dbReference>
<evidence type="ECO:0000256" key="1">
    <source>
        <dbReference type="SAM" id="Phobius"/>
    </source>
</evidence>
<comment type="caution">
    <text evidence="2">The sequence shown here is derived from an EMBL/GenBank/DDBJ whole genome shotgun (WGS) entry which is preliminary data.</text>
</comment>
<keyword evidence="1" id="KW-0472">Membrane</keyword>
<reference evidence="2 3" key="1">
    <citation type="submission" date="2015-10" db="EMBL/GenBank/DDBJ databases">
        <title>Draft genome sequence of Streptomyces pseudovenezuelae DSM 40212, type strain for the species Streptomyces pseudovenezuelae.</title>
        <authorList>
            <person name="Ruckert C."/>
            <person name="Winkler A."/>
            <person name="Kalinowski J."/>
            <person name="Kampfer P."/>
            <person name="Glaeser S."/>
        </authorList>
    </citation>
    <scope>NUCLEOTIDE SEQUENCE [LARGE SCALE GENOMIC DNA]</scope>
    <source>
        <strain evidence="2 3">DSM 40212</strain>
    </source>
</reference>
<accession>A0A117PQJ2</accession>
<dbReference type="AlphaFoldDB" id="A0A117PQJ2"/>
<gene>
    <name evidence="2" type="ORF">AQI94_24235</name>
</gene>
<keyword evidence="1" id="KW-0812">Transmembrane</keyword>
<dbReference type="EMBL" id="LMWM01000027">
    <property type="protein sequence ID" value="KUM86195.1"/>
    <property type="molecule type" value="Genomic_DNA"/>
</dbReference>
<protein>
    <submittedName>
        <fullName evidence="2">Uncharacterized protein</fullName>
    </submittedName>
</protein>
<evidence type="ECO:0000313" key="2">
    <source>
        <dbReference type="EMBL" id="KUM86195.1"/>
    </source>
</evidence>
<keyword evidence="1" id="KW-1133">Transmembrane helix</keyword>
<feature type="transmembrane region" description="Helical" evidence="1">
    <location>
        <begin position="30"/>
        <end position="51"/>
    </location>
</feature>